<evidence type="ECO:0000256" key="1">
    <source>
        <dbReference type="SAM" id="MobiDB-lite"/>
    </source>
</evidence>
<comment type="caution">
    <text evidence="3">The sequence shown here is derived from an EMBL/GenBank/DDBJ whole genome shotgun (WGS) entry which is preliminary data.</text>
</comment>
<dbReference type="InterPro" id="IPR036366">
    <property type="entry name" value="PGBDSf"/>
</dbReference>
<feature type="domain" description="Peptidoglycan binding-like" evidence="2">
    <location>
        <begin position="13"/>
        <end position="65"/>
    </location>
</feature>
<dbReference type="InterPro" id="IPR002477">
    <property type="entry name" value="Peptidoglycan-bd-like"/>
</dbReference>
<dbReference type="Gene3D" id="1.10.101.10">
    <property type="entry name" value="PGBD-like superfamily/PGBD"/>
    <property type="match status" value="1"/>
</dbReference>
<dbReference type="EMBL" id="BNBC01000022">
    <property type="protein sequence ID" value="GHE84735.1"/>
    <property type="molecule type" value="Genomic_DNA"/>
</dbReference>
<reference evidence="3" key="2">
    <citation type="submission" date="2020-09" db="EMBL/GenBank/DDBJ databases">
        <authorList>
            <person name="Sun Q."/>
            <person name="Ohkuma M."/>
        </authorList>
    </citation>
    <scope>NUCLEOTIDE SEQUENCE</scope>
    <source>
        <strain evidence="3">JCM 3302</strain>
    </source>
</reference>
<dbReference type="InterPro" id="IPR036365">
    <property type="entry name" value="PGBD-like_sf"/>
</dbReference>
<accession>A0A919DVY9</accession>
<evidence type="ECO:0000313" key="4">
    <source>
        <dbReference type="Proteomes" id="UP000641386"/>
    </source>
</evidence>
<proteinExistence type="predicted"/>
<evidence type="ECO:0000313" key="3">
    <source>
        <dbReference type="EMBL" id="GHE84735.1"/>
    </source>
</evidence>
<dbReference type="SUPFAM" id="SSF47090">
    <property type="entry name" value="PGBD-like"/>
    <property type="match status" value="1"/>
</dbReference>
<dbReference type="AlphaFoldDB" id="A0A919DVY9"/>
<organism evidence="3 4">
    <name type="scientific">Streptomyces spiralis</name>
    <dbReference type="NCBI Taxonomy" id="66376"/>
    <lineage>
        <taxon>Bacteria</taxon>
        <taxon>Bacillati</taxon>
        <taxon>Actinomycetota</taxon>
        <taxon>Actinomycetes</taxon>
        <taxon>Kitasatosporales</taxon>
        <taxon>Streptomycetaceae</taxon>
        <taxon>Streptomyces</taxon>
    </lineage>
</organism>
<dbReference type="Proteomes" id="UP000641386">
    <property type="component" value="Unassembled WGS sequence"/>
</dbReference>
<evidence type="ECO:0000259" key="2">
    <source>
        <dbReference type="Pfam" id="PF01471"/>
    </source>
</evidence>
<dbReference type="Pfam" id="PF01471">
    <property type="entry name" value="PG_binding_1"/>
    <property type="match status" value="1"/>
</dbReference>
<protein>
    <recommendedName>
        <fullName evidence="2">Peptidoglycan binding-like domain-containing protein</fullName>
    </recommendedName>
</protein>
<name>A0A919DVY9_9ACTN</name>
<gene>
    <name evidence="3" type="ORF">GCM10014715_46130</name>
</gene>
<keyword evidence="4" id="KW-1185">Reference proteome</keyword>
<sequence length="239" mass="25932">MVALSNVRFGKTNEDVRIVQKALIARGHSIPDGATGTFGVQTKAAYRAEQLAQGFEGTDADGIPGCTSLTDLGRHAGFTVDCTGATAPGTDGRLTLRQVTYRDPDDDFGEPAMRRYARTACELTGMDPRFGVPALVTITRRESAYNAPKQRVNTRDSNARGPIVSDGHRQNCSRGATQCIPSTFAAYHQAHTATTPYDVVADMCATINYVRDRYHVNRSGSNFAARVQQADPHRPPHGY</sequence>
<reference evidence="3" key="1">
    <citation type="journal article" date="2014" name="Int. J. Syst. Evol. Microbiol.">
        <title>Complete genome sequence of Corynebacterium casei LMG S-19264T (=DSM 44701T), isolated from a smear-ripened cheese.</title>
        <authorList>
            <consortium name="US DOE Joint Genome Institute (JGI-PGF)"/>
            <person name="Walter F."/>
            <person name="Albersmeier A."/>
            <person name="Kalinowski J."/>
            <person name="Ruckert C."/>
        </authorList>
    </citation>
    <scope>NUCLEOTIDE SEQUENCE</scope>
    <source>
        <strain evidence="3">JCM 3302</strain>
    </source>
</reference>
<dbReference type="RefSeq" id="WP_229903688.1">
    <property type="nucleotide sequence ID" value="NZ_BNBC01000022.1"/>
</dbReference>
<feature type="region of interest" description="Disordered" evidence="1">
    <location>
        <begin position="147"/>
        <end position="171"/>
    </location>
</feature>